<keyword evidence="1" id="KW-1015">Disulfide bond</keyword>
<dbReference type="Pfam" id="PF00431">
    <property type="entry name" value="CUB"/>
    <property type="match status" value="1"/>
</dbReference>
<comment type="caution">
    <text evidence="2">Lacks conserved residue(s) required for the propagation of feature annotation.</text>
</comment>
<feature type="signal peptide" evidence="4">
    <location>
        <begin position="1"/>
        <end position="38"/>
    </location>
</feature>
<evidence type="ECO:0000256" key="1">
    <source>
        <dbReference type="ARBA" id="ARBA00023157"/>
    </source>
</evidence>
<dbReference type="PROSITE" id="PS01180">
    <property type="entry name" value="CUB"/>
    <property type="match status" value="1"/>
</dbReference>
<dbReference type="GO" id="GO:0005615">
    <property type="term" value="C:extracellular space"/>
    <property type="evidence" value="ECO:0007669"/>
    <property type="project" value="TreeGrafter"/>
</dbReference>
<feature type="domain" description="CUB" evidence="5">
    <location>
        <begin position="318"/>
        <end position="433"/>
    </location>
</feature>
<dbReference type="SMART" id="SM00042">
    <property type="entry name" value="CUB"/>
    <property type="match status" value="1"/>
</dbReference>
<feature type="region of interest" description="Disordered" evidence="3">
    <location>
        <begin position="125"/>
        <end position="164"/>
    </location>
</feature>
<evidence type="ECO:0000259" key="5">
    <source>
        <dbReference type="PROSITE" id="PS01180"/>
    </source>
</evidence>
<dbReference type="PANTHER" id="PTHR24255:SF31">
    <property type="entry name" value="CUBILIN-LIKE PROTEIN"/>
    <property type="match status" value="1"/>
</dbReference>
<organism evidence="6 7">
    <name type="scientific">Scylla paramamosain</name>
    <name type="common">Mud crab</name>
    <dbReference type="NCBI Taxonomy" id="85552"/>
    <lineage>
        <taxon>Eukaryota</taxon>
        <taxon>Metazoa</taxon>
        <taxon>Ecdysozoa</taxon>
        <taxon>Arthropoda</taxon>
        <taxon>Crustacea</taxon>
        <taxon>Multicrustacea</taxon>
        <taxon>Malacostraca</taxon>
        <taxon>Eumalacostraca</taxon>
        <taxon>Eucarida</taxon>
        <taxon>Decapoda</taxon>
        <taxon>Pleocyemata</taxon>
        <taxon>Brachyura</taxon>
        <taxon>Eubrachyura</taxon>
        <taxon>Portunoidea</taxon>
        <taxon>Portunidae</taxon>
        <taxon>Portuninae</taxon>
        <taxon>Scylla</taxon>
    </lineage>
</organism>
<dbReference type="Proteomes" id="UP001487740">
    <property type="component" value="Unassembled WGS sequence"/>
</dbReference>
<evidence type="ECO:0000313" key="6">
    <source>
        <dbReference type="EMBL" id="KAK8404048.1"/>
    </source>
</evidence>
<evidence type="ECO:0000256" key="2">
    <source>
        <dbReference type="PROSITE-ProRule" id="PRU00059"/>
    </source>
</evidence>
<protein>
    <recommendedName>
        <fullName evidence="5">CUB domain-containing protein</fullName>
    </recommendedName>
</protein>
<reference evidence="6 7" key="1">
    <citation type="submission" date="2023-03" db="EMBL/GenBank/DDBJ databases">
        <title>High-quality genome of Scylla paramamosain provides insights in environmental adaptation.</title>
        <authorList>
            <person name="Zhang L."/>
        </authorList>
    </citation>
    <scope>NUCLEOTIDE SEQUENCE [LARGE SCALE GENOMIC DNA]</scope>
    <source>
        <strain evidence="6">LZ_2023a</strain>
        <tissue evidence="6">Muscle</tissue>
    </source>
</reference>
<dbReference type="SUPFAM" id="SSF49854">
    <property type="entry name" value="Spermadhesin, CUB domain"/>
    <property type="match status" value="1"/>
</dbReference>
<feature type="chain" id="PRO_5043956968" description="CUB domain-containing protein" evidence="4">
    <location>
        <begin position="39"/>
        <end position="435"/>
    </location>
</feature>
<dbReference type="InterPro" id="IPR000859">
    <property type="entry name" value="CUB_dom"/>
</dbReference>
<dbReference type="EMBL" id="JARAKH010000005">
    <property type="protein sequence ID" value="KAK8404048.1"/>
    <property type="molecule type" value="Genomic_DNA"/>
</dbReference>
<dbReference type="CDD" id="cd00041">
    <property type="entry name" value="CUB"/>
    <property type="match status" value="1"/>
</dbReference>
<evidence type="ECO:0000256" key="3">
    <source>
        <dbReference type="SAM" id="MobiDB-lite"/>
    </source>
</evidence>
<dbReference type="GO" id="GO:0004252">
    <property type="term" value="F:serine-type endopeptidase activity"/>
    <property type="evidence" value="ECO:0007669"/>
    <property type="project" value="TreeGrafter"/>
</dbReference>
<evidence type="ECO:0000256" key="4">
    <source>
        <dbReference type="SAM" id="SignalP"/>
    </source>
</evidence>
<dbReference type="AlphaFoldDB" id="A0AAW0UXY3"/>
<dbReference type="InterPro" id="IPR035914">
    <property type="entry name" value="Sperma_CUB_dom_sf"/>
</dbReference>
<dbReference type="Gene3D" id="2.60.120.290">
    <property type="entry name" value="Spermadhesin, CUB domain"/>
    <property type="match status" value="1"/>
</dbReference>
<sequence>MVRHRPSRGPWAFRQTCPVSSLLPLLLLLLLVPCASKAQQQYQDDVVFYKKSDDGILKCVAHLQYSLSPEPSGSLENLECQLASDMTRSTSSSASFNCDQVYPAPWWPESWDNKIGDCRQQLSFSSSTSSSTSSFFTSSLSSPTNSRTSSFNEPSGSSSDTSSSSTLDCICEGSGSTSSGENLLSSGSSDVMLRSSYGNSSSQLSSISASYPAVPSPSFSSQSLSTYAFLSSSSESSSSLSVSPSSKLSRSSNPRSSFKASTSSSVSSPSTEASSISSAISSVISTSSPPTSTTTTTPTTTTTTTTTTTMTTESPSICAEVLLTEDNVLATVTSPGYPELYPNDYHCEFNVTAPEGWKVVLIFESLKVQYTKRCTDDYVRLVQLDKYHGVQFCGNKLPPPWMDFISFDNFITATFHTGPTRRFKGFKFIATAIKL</sequence>
<gene>
    <name evidence="6" type="ORF">O3P69_000249</name>
</gene>
<keyword evidence="4" id="KW-0732">Signal</keyword>
<accession>A0AAW0UXY3</accession>
<feature type="region of interest" description="Disordered" evidence="3">
    <location>
        <begin position="235"/>
        <end position="313"/>
    </location>
</feature>
<proteinExistence type="predicted"/>
<comment type="caution">
    <text evidence="6">The sequence shown here is derived from an EMBL/GenBank/DDBJ whole genome shotgun (WGS) entry which is preliminary data.</text>
</comment>
<evidence type="ECO:0000313" key="7">
    <source>
        <dbReference type="Proteomes" id="UP001487740"/>
    </source>
</evidence>
<name>A0AAW0UXY3_SCYPA</name>
<dbReference type="PANTHER" id="PTHR24255">
    <property type="entry name" value="COMPLEMENT COMPONENT 1, S SUBCOMPONENT-RELATED"/>
    <property type="match status" value="1"/>
</dbReference>
<keyword evidence="7" id="KW-1185">Reference proteome</keyword>